<evidence type="ECO:0000256" key="3">
    <source>
        <dbReference type="ARBA" id="ARBA00022729"/>
    </source>
</evidence>
<name>A0ABQ6IVS2_9MICO</name>
<dbReference type="InterPro" id="IPR006059">
    <property type="entry name" value="SBP"/>
</dbReference>
<keyword evidence="2" id="KW-0813">Transport</keyword>
<dbReference type="Proteomes" id="UP001157126">
    <property type="component" value="Unassembled WGS sequence"/>
</dbReference>
<comment type="similarity">
    <text evidence="1">Belongs to the bacterial solute-binding protein 1 family.</text>
</comment>
<evidence type="ECO:0000313" key="5">
    <source>
        <dbReference type="Proteomes" id="UP001157126"/>
    </source>
</evidence>
<protein>
    <submittedName>
        <fullName evidence="4">Sugar ABC transporter substrate-binding protein</fullName>
    </submittedName>
</protein>
<keyword evidence="3" id="KW-0732">Signal</keyword>
<dbReference type="SUPFAM" id="SSF53850">
    <property type="entry name" value="Periplasmic binding protein-like II"/>
    <property type="match status" value="1"/>
</dbReference>
<dbReference type="Gene3D" id="3.40.190.10">
    <property type="entry name" value="Periplasmic binding protein-like II"/>
    <property type="match status" value="1"/>
</dbReference>
<evidence type="ECO:0000256" key="1">
    <source>
        <dbReference type="ARBA" id="ARBA00008520"/>
    </source>
</evidence>
<sequence length="386" mass="41320">MGVTLEQWYHQYGETGTREAVERYAAAYPHATVNVTWKPGDYDQTVLATLVTDAAPDVFEYANGPTIDMITGGQVADLTDLFGDALPDFNPALIERMTHEGKIWAIPQVIDMQLLIYRTSMLNEAGVAPPSTMDELVAAAGALTKGKVKGLFLGNDGGAGLMGPPMLRSVGLDLLTEEGEFGFDDPRSATAFGTLRSLFTSDHLLLGAPNDWFAPDALTQGLTAMQFTGLWALPAIASALGDDFGVLPWPAAMDGGLPNVTVGAYGTCISANSQHLDVAKDFAKWLWIDGTDKQSDFATTYGLHIPARQSLAGQAEALKHGPAAEAVTLAQRHGFAQNHLMWTPKCAASFNDMMSRIVKNGADPAAEVPALKRIVDAELNRVRTGR</sequence>
<dbReference type="PANTHER" id="PTHR30061">
    <property type="entry name" value="MALTOSE-BINDING PERIPLASMIC PROTEIN"/>
    <property type="match status" value="1"/>
</dbReference>
<evidence type="ECO:0000256" key="2">
    <source>
        <dbReference type="ARBA" id="ARBA00022448"/>
    </source>
</evidence>
<comment type="caution">
    <text evidence="4">The sequence shown here is derived from an EMBL/GenBank/DDBJ whole genome shotgun (WGS) entry which is preliminary data.</text>
</comment>
<keyword evidence="5" id="KW-1185">Reference proteome</keyword>
<dbReference type="PANTHER" id="PTHR30061:SF50">
    <property type="entry name" value="MALTOSE_MALTODEXTRIN-BINDING PERIPLASMIC PROTEIN"/>
    <property type="match status" value="1"/>
</dbReference>
<proteinExistence type="inferred from homology"/>
<accession>A0ABQ6IVS2</accession>
<gene>
    <name evidence="4" type="ORF">GCM10025883_34280</name>
</gene>
<evidence type="ECO:0000313" key="4">
    <source>
        <dbReference type="EMBL" id="GMA41383.1"/>
    </source>
</evidence>
<organism evidence="4 5">
    <name type="scientific">Mobilicoccus caccae</name>
    <dbReference type="NCBI Taxonomy" id="1859295"/>
    <lineage>
        <taxon>Bacteria</taxon>
        <taxon>Bacillati</taxon>
        <taxon>Actinomycetota</taxon>
        <taxon>Actinomycetes</taxon>
        <taxon>Micrococcales</taxon>
        <taxon>Dermatophilaceae</taxon>
        <taxon>Mobilicoccus</taxon>
    </lineage>
</organism>
<reference evidence="5" key="1">
    <citation type="journal article" date="2019" name="Int. J. Syst. Evol. Microbiol.">
        <title>The Global Catalogue of Microorganisms (GCM) 10K type strain sequencing project: providing services to taxonomists for standard genome sequencing and annotation.</title>
        <authorList>
            <consortium name="The Broad Institute Genomics Platform"/>
            <consortium name="The Broad Institute Genome Sequencing Center for Infectious Disease"/>
            <person name="Wu L."/>
            <person name="Ma J."/>
        </authorList>
    </citation>
    <scope>NUCLEOTIDE SEQUENCE [LARGE SCALE GENOMIC DNA]</scope>
    <source>
        <strain evidence="5">NBRC 113072</strain>
    </source>
</reference>
<dbReference type="EMBL" id="BSUO01000001">
    <property type="protein sequence ID" value="GMA41383.1"/>
    <property type="molecule type" value="Genomic_DNA"/>
</dbReference>
<dbReference type="Pfam" id="PF01547">
    <property type="entry name" value="SBP_bac_1"/>
    <property type="match status" value="1"/>
</dbReference>